<evidence type="ECO:0000313" key="2">
    <source>
        <dbReference type="Proteomes" id="UP000553706"/>
    </source>
</evidence>
<dbReference type="RefSeq" id="WP_183265437.1">
    <property type="nucleotide sequence ID" value="NZ_JACHFJ010000002.1"/>
</dbReference>
<organism evidence="1 2">
    <name type="scientific">Acidocella aromatica</name>
    <dbReference type="NCBI Taxonomy" id="1303579"/>
    <lineage>
        <taxon>Bacteria</taxon>
        <taxon>Pseudomonadati</taxon>
        <taxon>Pseudomonadota</taxon>
        <taxon>Alphaproteobacteria</taxon>
        <taxon>Acetobacterales</taxon>
        <taxon>Acidocellaceae</taxon>
        <taxon>Acidocella</taxon>
    </lineage>
</organism>
<comment type="caution">
    <text evidence="1">The sequence shown here is derived from an EMBL/GenBank/DDBJ whole genome shotgun (WGS) entry which is preliminary data.</text>
</comment>
<dbReference type="EMBL" id="JACHFJ010000002">
    <property type="protein sequence ID" value="MBB5372409.1"/>
    <property type="molecule type" value="Genomic_DNA"/>
</dbReference>
<name>A0A840VJH8_9PROT</name>
<evidence type="ECO:0000313" key="1">
    <source>
        <dbReference type="EMBL" id="MBB5372409.1"/>
    </source>
</evidence>
<reference evidence="1 2" key="1">
    <citation type="submission" date="2020-08" db="EMBL/GenBank/DDBJ databases">
        <title>Genomic Encyclopedia of Type Strains, Phase IV (KMG-IV): sequencing the most valuable type-strain genomes for metagenomic binning, comparative biology and taxonomic classification.</title>
        <authorList>
            <person name="Goeker M."/>
        </authorList>
    </citation>
    <scope>NUCLEOTIDE SEQUENCE [LARGE SCALE GENOMIC DNA]</scope>
    <source>
        <strain evidence="1 2">DSM 27026</strain>
    </source>
</reference>
<protein>
    <submittedName>
        <fullName evidence="1">Cobalamin synthase</fullName>
    </submittedName>
</protein>
<dbReference type="AlphaFoldDB" id="A0A840VJH8"/>
<sequence length="97" mass="9893">MKFLLGALTVLAILAVVFFTVPTLEGGTTNVCQAVDKYRVAKAASSVAGGTSGPVFGTLNSIGQMVATGEISGDEAANRHPNLPAPVGCALVFWQSL</sequence>
<accession>A0A840VJH8</accession>
<keyword evidence="2" id="KW-1185">Reference proteome</keyword>
<gene>
    <name evidence="1" type="ORF">HNP71_000647</name>
</gene>
<proteinExistence type="predicted"/>
<dbReference type="Proteomes" id="UP000553706">
    <property type="component" value="Unassembled WGS sequence"/>
</dbReference>